<name>A0A2N3RD82_9BIFI</name>
<reference evidence="1 2" key="1">
    <citation type="submission" date="2017-10" db="EMBL/GenBank/DDBJ databases">
        <title>Bifidobacterium genomics.</title>
        <authorList>
            <person name="Lugli G.A."/>
            <person name="Milani C."/>
            <person name="Mancabelli L."/>
        </authorList>
    </citation>
    <scope>NUCLEOTIDE SEQUENCE [LARGE SCALE GENOMIC DNA]</scope>
    <source>
        <strain evidence="1 2">1460B</strain>
    </source>
</reference>
<proteinExistence type="predicted"/>
<dbReference type="AlphaFoldDB" id="A0A2N3RD82"/>
<dbReference type="Proteomes" id="UP000233731">
    <property type="component" value="Unassembled WGS sequence"/>
</dbReference>
<protein>
    <submittedName>
        <fullName evidence="1">Uncharacterized protein</fullName>
    </submittedName>
</protein>
<evidence type="ECO:0000313" key="1">
    <source>
        <dbReference type="EMBL" id="PKV10456.1"/>
    </source>
</evidence>
<gene>
    <name evidence="1" type="ORF">CQR44_0103</name>
</gene>
<comment type="caution">
    <text evidence="1">The sequence shown here is derived from an EMBL/GenBank/DDBJ whole genome shotgun (WGS) entry which is preliminary data.</text>
</comment>
<accession>A0A2N3RD82</accession>
<dbReference type="EMBL" id="PCHJ01000003">
    <property type="protein sequence ID" value="PKV10456.1"/>
    <property type="molecule type" value="Genomic_DNA"/>
</dbReference>
<sequence>MGGPQWKQLDRQRLVYLMPDFCRIFLPIRNPGPGATEWVRINGSPTYAYQTPLITWKSLRNQMGSNYAETRNFVTRFKQSQNHEALSGTRP</sequence>
<evidence type="ECO:0000313" key="2">
    <source>
        <dbReference type="Proteomes" id="UP000233731"/>
    </source>
</evidence>
<dbReference type="RefSeq" id="WP_101431809.1">
    <property type="nucleotide sequence ID" value="NZ_PCHJ01000003.1"/>
</dbReference>
<organism evidence="1 2">
    <name type="scientific">Bifidobacterium asteroides</name>
    <dbReference type="NCBI Taxonomy" id="1684"/>
    <lineage>
        <taxon>Bacteria</taxon>
        <taxon>Bacillati</taxon>
        <taxon>Actinomycetota</taxon>
        <taxon>Actinomycetes</taxon>
        <taxon>Bifidobacteriales</taxon>
        <taxon>Bifidobacteriaceae</taxon>
        <taxon>Bifidobacterium</taxon>
    </lineage>
</organism>